<dbReference type="PANTHER" id="PTHR35110:SF1">
    <property type="entry name" value="EXPRESSED PROTEIN"/>
    <property type="match status" value="1"/>
</dbReference>
<name>A0A8T0ICL4_CERPU</name>
<feature type="compositionally biased region" description="Basic and acidic residues" evidence="1">
    <location>
        <begin position="85"/>
        <end position="99"/>
    </location>
</feature>
<evidence type="ECO:0000313" key="3">
    <source>
        <dbReference type="Proteomes" id="UP000822688"/>
    </source>
</evidence>
<reference evidence="2" key="1">
    <citation type="submission" date="2020-06" db="EMBL/GenBank/DDBJ databases">
        <title>WGS assembly of Ceratodon purpureus strain R40.</title>
        <authorList>
            <person name="Carey S.B."/>
            <person name="Jenkins J."/>
            <person name="Shu S."/>
            <person name="Lovell J.T."/>
            <person name="Sreedasyam A."/>
            <person name="Maumus F."/>
            <person name="Tiley G.P."/>
            <person name="Fernandez-Pozo N."/>
            <person name="Barry K."/>
            <person name="Chen C."/>
            <person name="Wang M."/>
            <person name="Lipzen A."/>
            <person name="Daum C."/>
            <person name="Saski C.A."/>
            <person name="Payton A.C."/>
            <person name="Mcbreen J.C."/>
            <person name="Conrad R.E."/>
            <person name="Kollar L.M."/>
            <person name="Olsson S."/>
            <person name="Huttunen S."/>
            <person name="Landis J.B."/>
            <person name="Wickett N.J."/>
            <person name="Johnson M.G."/>
            <person name="Rensing S.A."/>
            <person name="Grimwood J."/>
            <person name="Schmutz J."/>
            <person name="Mcdaniel S.F."/>
        </authorList>
    </citation>
    <scope>NUCLEOTIDE SEQUENCE</scope>
    <source>
        <strain evidence="2">R40</strain>
    </source>
</reference>
<gene>
    <name evidence="2" type="ORF">KC19_4G184300</name>
</gene>
<organism evidence="2 3">
    <name type="scientific">Ceratodon purpureus</name>
    <name type="common">Fire moss</name>
    <name type="synonym">Dicranum purpureum</name>
    <dbReference type="NCBI Taxonomy" id="3225"/>
    <lineage>
        <taxon>Eukaryota</taxon>
        <taxon>Viridiplantae</taxon>
        <taxon>Streptophyta</taxon>
        <taxon>Embryophyta</taxon>
        <taxon>Bryophyta</taxon>
        <taxon>Bryophytina</taxon>
        <taxon>Bryopsida</taxon>
        <taxon>Dicranidae</taxon>
        <taxon>Pseudoditrichales</taxon>
        <taxon>Ditrichaceae</taxon>
        <taxon>Ceratodon</taxon>
    </lineage>
</organism>
<dbReference type="AlphaFoldDB" id="A0A8T0ICL4"/>
<dbReference type="PANTHER" id="PTHR35110">
    <property type="entry name" value="EXPRESSED PROTEIN"/>
    <property type="match status" value="1"/>
</dbReference>
<evidence type="ECO:0000313" key="2">
    <source>
        <dbReference type="EMBL" id="KAG0580581.1"/>
    </source>
</evidence>
<dbReference type="Proteomes" id="UP000822688">
    <property type="component" value="Chromosome 4"/>
</dbReference>
<sequence>MFATAILWARKLGPRPIKLANLGEEVQVASQTLYKIIEQHGPLTLSDCWKHASQMENHGLKSKRHMKMMLRWMRERRTVRLICKHGEDGKSADPNEREFLFTVGPPKIEREPRGSSQRDSAPPPAE</sequence>
<keyword evidence="3" id="KW-1185">Reference proteome</keyword>
<protein>
    <submittedName>
        <fullName evidence="2">Uncharacterized protein</fullName>
    </submittedName>
</protein>
<comment type="caution">
    <text evidence="2">The sequence shown here is derived from an EMBL/GenBank/DDBJ whole genome shotgun (WGS) entry which is preliminary data.</text>
</comment>
<accession>A0A8T0ICL4</accession>
<dbReference type="EMBL" id="CM026424">
    <property type="protein sequence ID" value="KAG0580581.1"/>
    <property type="molecule type" value="Genomic_DNA"/>
</dbReference>
<evidence type="ECO:0000256" key="1">
    <source>
        <dbReference type="SAM" id="MobiDB-lite"/>
    </source>
</evidence>
<feature type="region of interest" description="Disordered" evidence="1">
    <location>
        <begin position="85"/>
        <end position="126"/>
    </location>
</feature>
<proteinExistence type="predicted"/>